<sequence length="231" mass="25682">MSHNQQQTKGHRSEATRDAILSTAERLFAERGLNNVSNRQVSEAAGQGNNAAVAYHFGTKTDLVRAIVRRSSGPIAERRRALVERISGSTRPRDWISCWVLPVVEHFESLGSPTWHARFGAQVNAEPEFRQIVVEEALTDPTLDVILEGLNRCLPPLPADVRIARNYMTRQLIVSTLADCERVLAEGRETPYVSWNKAANTLADALVGLWLAPVTTEPPSVDREANRRPAR</sequence>
<feature type="domain" description="HTH tetR-type" evidence="2">
    <location>
        <begin position="20"/>
        <end position="67"/>
    </location>
</feature>
<protein>
    <submittedName>
        <fullName evidence="3">TetR family transcriptional regulator</fullName>
    </submittedName>
</protein>
<keyword evidence="1" id="KW-0238">DNA-binding</keyword>
<dbReference type="InterPro" id="IPR001647">
    <property type="entry name" value="HTH_TetR"/>
</dbReference>
<dbReference type="InterPro" id="IPR009057">
    <property type="entry name" value="Homeodomain-like_sf"/>
</dbReference>
<dbReference type="RefSeq" id="WP_344649971.1">
    <property type="nucleotide sequence ID" value="NZ_BAAAGX010000014.1"/>
</dbReference>
<dbReference type="Proteomes" id="UP001500967">
    <property type="component" value="Unassembled WGS sequence"/>
</dbReference>
<organism evidence="3 4">
    <name type="scientific">Cryptosporangium japonicum</name>
    <dbReference type="NCBI Taxonomy" id="80872"/>
    <lineage>
        <taxon>Bacteria</taxon>
        <taxon>Bacillati</taxon>
        <taxon>Actinomycetota</taxon>
        <taxon>Actinomycetes</taxon>
        <taxon>Cryptosporangiales</taxon>
        <taxon>Cryptosporangiaceae</taxon>
        <taxon>Cryptosporangium</taxon>
    </lineage>
</organism>
<dbReference type="PANTHER" id="PTHR30055:SF219">
    <property type="entry name" value="TRANSCRIPTIONAL REGULATORY PROTEIN"/>
    <property type="match status" value="1"/>
</dbReference>
<dbReference type="Pfam" id="PF00440">
    <property type="entry name" value="TetR_N"/>
    <property type="match status" value="1"/>
</dbReference>
<evidence type="ECO:0000256" key="1">
    <source>
        <dbReference type="ARBA" id="ARBA00023125"/>
    </source>
</evidence>
<dbReference type="EMBL" id="BAAAGX010000014">
    <property type="protein sequence ID" value="GAA0247459.1"/>
    <property type="molecule type" value="Genomic_DNA"/>
</dbReference>
<evidence type="ECO:0000313" key="4">
    <source>
        <dbReference type="Proteomes" id="UP001500967"/>
    </source>
</evidence>
<gene>
    <name evidence="3" type="ORF">GCM10009539_35930</name>
</gene>
<dbReference type="InterPro" id="IPR050109">
    <property type="entry name" value="HTH-type_TetR-like_transc_reg"/>
</dbReference>
<proteinExistence type="predicted"/>
<dbReference type="SUPFAM" id="SSF46689">
    <property type="entry name" value="Homeodomain-like"/>
    <property type="match status" value="1"/>
</dbReference>
<keyword evidence="4" id="KW-1185">Reference proteome</keyword>
<dbReference type="PANTHER" id="PTHR30055">
    <property type="entry name" value="HTH-TYPE TRANSCRIPTIONAL REGULATOR RUTR"/>
    <property type="match status" value="1"/>
</dbReference>
<accession>A0ABN0UDZ6</accession>
<evidence type="ECO:0000259" key="2">
    <source>
        <dbReference type="Pfam" id="PF00440"/>
    </source>
</evidence>
<reference evidence="3 4" key="1">
    <citation type="journal article" date="2019" name="Int. J. Syst. Evol. Microbiol.">
        <title>The Global Catalogue of Microorganisms (GCM) 10K type strain sequencing project: providing services to taxonomists for standard genome sequencing and annotation.</title>
        <authorList>
            <consortium name="The Broad Institute Genomics Platform"/>
            <consortium name="The Broad Institute Genome Sequencing Center for Infectious Disease"/>
            <person name="Wu L."/>
            <person name="Ma J."/>
        </authorList>
    </citation>
    <scope>NUCLEOTIDE SEQUENCE [LARGE SCALE GENOMIC DNA]</scope>
    <source>
        <strain evidence="3 4">JCM 10425</strain>
    </source>
</reference>
<dbReference type="Gene3D" id="1.10.357.10">
    <property type="entry name" value="Tetracycline Repressor, domain 2"/>
    <property type="match status" value="1"/>
</dbReference>
<comment type="caution">
    <text evidence="3">The sequence shown here is derived from an EMBL/GenBank/DDBJ whole genome shotgun (WGS) entry which is preliminary data.</text>
</comment>
<evidence type="ECO:0000313" key="3">
    <source>
        <dbReference type="EMBL" id="GAA0247459.1"/>
    </source>
</evidence>
<name>A0ABN0UDZ6_9ACTN</name>